<dbReference type="PROSITE" id="PS00715">
    <property type="entry name" value="SIGMA70_1"/>
    <property type="match status" value="1"/>
</dbReference>
<dbReference type="GO" id="GO:0006352">
    <property type="term" value="P:DNA-templated transcription initiation"/>
    <property type="evidence" value="ECO:0007669"/>
    <property type="project" value="InterPro"/>
</dbReference>
<dbReference type="GO" id="GO:0016987">
    <property type="term" value="F:sigma factor activity"/>
    <property type="evidence" value="ECO:0007669"/>
    <property type="project" value="UniProtKB-KW"/>
</dbReference>
<dbReference type="PRINTS" id="PR00046">
    <property type="entry name" value="SIGMA70FCT"/>
</dbReference>
<dbReference type="PROSITE" id="PS00716">
    <property type="entry name" value="SIGMA70_2"/>
    <property type="match status" value="1"/>
</dbReference>
<dbReference type="InterPro" id="IPR014284">
    <property type="entry name" value="RNA_pol_sigma-70_dom"/>
</dbReference>
<keyword evidence="4 5" id="KW-0804">Transcription</keyword>
<feature type="domain" description="RNA polymerase sigma-70" evidence="6">
    <location>
        <begin position="75"/>
        <end position="88"/>
    </location>
</feature>
<dbReference type="InterPro" id="IPR013325">
    <property type="entry name" value="RNA_pol_sigma_r2"/>
</dbReference>
<accession>H5SC91</accession>
<dbReference type="InterPro" id="IPR050239">
    <property type="entry name" value="Sigma-70_RNA_pol_init_factors"/>
</dbReference>
<dbReference type="InterPro" id="IPR013324">
    <property type="entry name" value="RNA_pol_sigma_r3/r4-like"/>
</dbReference>
<organism evidence="8">
    <name type="scientific">uncultured Acetothermia bacterium</name>
    <dbReference type="NCBI Taxonomy" id="236499"/>
    <lineage>
        <taxon>Bacteria</taxon>
        <taxon>Candidatus Bipolaricaulota</taxon>
        <taxon>environmental samples</taxon>
    </lineage>
</organism>
<gene>
    <name evidence="8" type="ORF">HGMM_F08F07C36</name>
</gene>
<dbReference type="PANTHER" id="PTHR30603:SF47">
    <property type="entry name" value="RNA POLYMERASE SIGMA FACTOR SIGD, CHLOROPLASTIC"/>
    <property type="match status" value="1"/>
</dbReference>
<comment type="function">
    <text evidence="5">Sigma factors are initiation factors that promote the attachment of RNA polymerase to specific initiation sites and are then released.</text>
</comment>
<evidence type="ECO:0000259" key="6">
    <source>
        <dbReference type="PROSITE" id="PS00715"/>
    </source>
</evidence>
<dbReference type="Pfam" id="PF04539">
    <property type="entry name" value="Sigma70_r3"/>
    <property type="match status" value="1"/>
</dbReference>
<dbReference type="Pfam" id="PF04542">
    <property type="entry name" value="Sigma70_r2"/>
    <property type="match status" value="1"/>
</dbReference>
<name>H5SC91_9BACT</name>
<evidence type="ECO:0000256" key="2">
    <source>
        <dbReference type="ARBA" id="ARBA00023082"/>
    </source>
</evidence>
<dbReference type="Gene3D" id="1.10.601.10">
    <property type="entry name" value="RNA Polymerase Primary Sigma Factor"/>
    <property type="match status" value="1"/>
</dbReference>
<evidence type="ECO:0000256" key="4">
    <source>
        <dbReference type="ARBA" id="ARBA00023163"/>
    </source>
</evidence>
<dbReference type="InterPro" id="IPR007630">
    <property type="entry name" value="RNA_pol_sigma70_r4"/>
</dbReference>
<dbReference type="InterPro" id="IPR036388">
    <property type="entry name" value="WH-like_DNA-bd_sf"/>
</dbReference>
<sequence>MEQDGVERIGKNDLLQLYLDEIKRHPLLSPEEEYQVARRAARGDAGARERLITANLRLVVSIAARYRDLGVPLLDLIQEGNIGLITAVERFDPQRGYKFSTYATWWIRQAILRSLVKHLRVIAVPDYLVSLLHKIAQIEEDYVHQHGTLPNYLEVAEEVGVSPEVLQRLLQVRPFAPSLDTPIGEEEDETLIESMGADEPTPELETLRAAQRERLERALAELDARERRILTLRYGLEDNHPRTLVEIGMSLNLSRERVRQIEELALSKLRQSSHLQE</sequence>
<proteinExistence type="inferred from homology"/>
<keyword evidence="1 5" id="KW-0805">Transcription regulation</keyword>
<reference evidence="8" key="1">
    <citation type="journal article" date="2005" name="Environ. Microbiol.">
        <title>Genetic and functional properties of uncultivated thermophilic crenarchaeotes from a subsurface gold mine as revealed by analysis of genome fragments.</title>
        <authorList>
            <person name="Nunoura T."/>
            <person name="Hirayama H."/>
            <person name="Takami H."/>
            <person name="Oida H."/>
            <person name="Nishi S."/>
            <person name="Shimamura S."/>
            <person name="Suzuki Y."/>
            <person name="Inagaki F."/>
            <person name="Takai K."/>
            <person name="Nealson K.H."/>
            <person name="Horikoshi K."/>
        </authorList>
    </citation>
    <scope>NUCLEOTIDE SEQUENCE</scope>
</reference>
<dbReference type="CDD" id="cd06171">
    <property type="entry name" value="Sigma70_r4"/>
    <property type="match status" value="1"/>
</dbReference>
<dbReference type="InterPro" id="IPR000943">
    <property type="entry name" value="RNA_pol_sigma70"/>
</dbReference>
<feature type="domain" description="RNA polymerase sigma-70" evidence="7">
    <location>
        <begin position="243"/>
        <end position="269"/>
    </location>
</feature>
<dbReference type="InterPro" id="IPR009042">
    <property type="entry name" value="RNA_pol_sigma70_r1_2"/>
</dbReference>
<dbReference type="Pfam" id="PF00140">
    <property type="entry name" value="Sigma70_r1_2"/>
    <property type="match status" value="1"/>
</dbReference>
<comment type="similarity">
    <text evidence="5">Belongs to the sigma-70 factor family.</text>
</comment>
<dbReference type="PANTHER" id="PTHR30603">
    <property type="entry name" value="RNA POLYMERASE SIGMA FACTOR RPO"/>
    <property type="match status" value="1"/>
</dbReference>
<dbReference type="Gene3D" id="1.10.10.10">
    <property type="entry name" value="Winged helix-like DNA-binding domain superfamily/Winged helix DNA-binding domain"/>
    <property type="match status" value="2"/>
</dbReference>
<evidence type="ECO:0000256" key="3">
    <source>
        <dbReference type="ARBA" id="ARBA00023125"/>
    </source>
</evidence>
<keyword evidence="2 5" id="KW-0731">Sigma factor</keyword>
<keyword evidence="3 5" id="KW-0238">DNA-binding</keyword>
<evidence type="ECO:0000259" key="7">
    <source>
        <dbReference type="PROSITE" id="PS00716"/>
    </source>
</evidence>
<reference evidence="8" key="2">
    <citation type="journal article" date="2012" name="PLoS ONE">
        <title>A Deeply Branching Thermophilic Bacterium with an Ancient Acetyl-CoA Pathway Dominates a Subsurface Ecosystem.</title>
        <authorList>
            <person name="Takami H."/>
            <person name="Noguchi H."/>
            <person name="Takaki Y."/>
            <person name="Uchiyama I."/>
            <person name="Toyoda A."/>
            <person name="Nishi S."/>
            <person name="Chee G.-J."/>
            <person name="Arai W."/>
            <person name="Nunoura T."/>
            <person name="Itoh T."/>
            <person name="Hattori M."/>
            <person name="Takai K."/>
        </authorList>
    </citation>
    <scope>NUCLEOTIDE SEQUENCE</scope>
</reference>
<dbReference type="InterPro" id="IPR007627">
    <property type="entry name" value="RNA_pol_sigma70_r2"/>
</dbReference>
<dbReference type="Pfam" id="PF04545">
    <property type="entry name" value="Sigma70_r4"/>
    <property type="match status" value="1"/>
</dbReference>
<protein>
    <recommendedName>
        <fullName evidence="5">RNA polymerase sigma factor</fullName>
    </recommendedName>
</protein>
<evidence type="ECO:0000313" key="8">
    <source>
        <dbReference type="EMBL" id="BAL53777.1"/>
    </source>
</evidence>
<dbReference type="EMBL" id="AP011666">
    <property type="protein sequence ID" value="BAL53777.1"/>
    <property type="molecule type" value="Genomic_DNA"/>
</dbReference>
<dbReference type="SUPFAM" id="SSF88946">
    <property type="entry name" value="Sigma2 domain of RNA polymerase sigma factors"/>
    <property type="match status" value="1"/>
</dbReference>
<dbReference type="SUPFAM" id="SSF88659">
    <property type="entry name" value="Sigma3 and sigma4 domains of RNA polymerase sigma factors"/>
    <property type="match status" value="2"/>
</dbReference>
<dbReference type="GO" id="GO:0003677">
    <property type="term" value="F:DNA binding"/>
    <property type="evidence" value="ECO:0007669"/>
    <property type="project" value="UniProtKB-KW"/>
</dbReference>
<evidence type="ECO:0000256" key="1">
    <source>
        <dbReference type="ARBA" id="ARBA00023015"/>
    </source>
</evidence>
<dbReference type="PIRSF" id="PIRSF000770">
    <property type="entry name" value="RNA_pol_sigma-SigE/K"/>
    <property type="match status" value="1"/>
</dbReference>
<dbReference type="AlphaFoldDB" id="H5SC91"/>
<dbReference type="InterPro" id="IPR007624">
    <property type="entry name" value="RNA_pol_sigma70_r3"/>
</dbReference>
<dbReference type="NCBIfam" id="TIGR02937">
    <property type="entry name" value="sigma70-ECF"/>
    <property type="match status" value="1"/>
</dbReference>
<evidence type="ECO:0000256" key="5">
    <source>
        <dbReference type="RuleBase" id="RU362124"/>
    </source>
</evidence>